<accession>A0ABW7SN88</accession>
<protein>
    <recommendedName>
        <fullName evidence="2">Cell wall synthesis protein Wag31</fullName>
    </recommendedName>
    <alternativeName>
        <fullName evidence="7">Antigen 84</fullName>
    </alternativeName>
</protein>
<keyword evidence="4" id="KW-0132">Cell division</keyword>
<dbReference type="InterPro" id="IPR007793">
    <property type="entry name" value="DivIVA_fam"/>
</dbReference>
<dbReference type="NCBIfam" id="TIGR03544">
    <property type="entry name" value="DivI1A_domain"/>
    <property type="match status" value="1"/>
</dbReference>
<organism evidence="9 10">
    <name type="scientific">Micromonospora rubida</name>
    <dbReference type="NCBI Taxonomy" id="2697657"/>
    <lineage>
        <taxon>Bacteria</taxon>
        <taxon>Bacillati</taxon>
        <taxon>Actinomycetota</taxon>
        <taxon>Actinomycetes</taxon>
        <taxon>Micromonosporales</taxon>
        <taxon>Micromonosporaceae</taxon>
        <taxon>Micromonospora</taxon>
    </lineage>
</organism>
<dbReference type="RefSeq" id="WP_396679917.1">
    <property type="nucleotide sequence ID" value="NZ_JBIRPU010000009.1"/>
</dbReference>
<evidence type="ECO:0000256" key="8">
    <source>
        <dbReference type="SAM" id="MobiDB-lite"/>
    </source>
</evidence>
<dbReference type="Proteomes" id="UP001611075">
    <property type="component" value="Unassembled WGS sequence"/>
</dbReference>
<evidence type="ECO:0000256" key="7">
    <source>
        <dbReference type="ARBA" id="ARBA00031737"/>
    </source>
</evidence>
<proteinExistence type="predicted"/>
<evidence type="ECO:0000256" key="6">
    <source>
        <dbReference type="ARBA" id="ARBA00023306"/>
    </source>
</evidence>
<keyword evidence="5" id="KW-0175">Coiled coil</keyword>
<evidence type="ECO:0000256" key="2">
    <source>
        <dbReference type="ARBA" id="ARBA00018787"/>
    </source>
</evidence>
<evidence type="ECO:0000256" key="1">
    <source>
        <dbReference type="ARBA" id="ARBA00004496"/>
    </source>
</evidence>
<evidence type="ECO:0000313" key="10">
    <source>
        <dbReference type="Proteomes" id="UP001611075"/>
    </source>
</evidence>
<evidence type="ECO:0000256" key="5">
    <source>
        <dbReference type="ARBA" id="ARBA00023054"/>
    </source>
</evidence>
<dbReference type="InterPro" id="IPR019933">
    <property type="entry name" value="DivIVA_domain"/>
</dbReference>
<feature type="region of interest" description="Disordered" evidence="8">
    <location>
        <begin position="68"/>
        <end position="88"/>
    </location>
</feature>
<evidence type="ECO:0000256" key="3">
    <source>
        <dbReference type="ARBA" id="ARBA00022490"/>
    </source>
</evidence>
<gene>
    <name evidence="9" type="ORF">ACH4OY_15095</name>
</gene>
<name>A0ABW7SN88_9ACTN</name>
<comment type="caution">
    <text evidence="9">The sequence shown here is derived from an EMBL/GenBank/DDBJ whole genome shotgun (WGS) entry which is preliminary data.</text>
</comment>
<evidence type="ECO:0000313" key="9">
    <source>
        <dbReference type="EMBL" id="MFI0793996.1"/>
    </source>
</evidence>
<dbReference type="EMBL" id="JBIRPU010000009">
    <property type="protein sequence ID" value="MFI0793996.1"/>
    <property type="molecule type" value="Genomic_DNA"/>
</dbReference>
<dbReference type="Gene3D" id="6.10.250.660">
    <property type="match status" value="1"/>
</dbReference>
<reference evidence="9 10" key="1">
    <citation type="submission" date="2024-10" db="EMBL/GenBank/DDBJ databases">
        <title>The Natural Products Discovery Center: Release of the First 8490 Sequenced Strains for Exploring Actinobacteria Biosynthetic Diversity.</title>
        <authorList>
            <person name="Kalkreuter E."/>
            <person name="Kautsar S.A."/>
            <person name="Yang D."/>
            <person name="Bader C.D."/>
            <person name="Teijaro C.N."/>
            <person name="Fluegel L."/>
            <person name="Davis C.M."/>
            <person name="Simpson J.R."/>
            <person name="Lauterbach L."/>
            <person name="Steele A.D."/>
            <person name="Gui C."/>
            <person name="Meng S."/>
            <person name="Li G."/>
            <person name="Viehrig K."/>
            <person name="Ye F."/>
            <person name="Su P."/>
            <person name="Kiefer A.F."/>
            <person name="Nichols A."/>
            <person name="Cepeda A.J."/>
            <person name="Yan W."/>
            <person name="Fan B."/>
            <person name="Jiang Y."/>
            <person name="Adhikari A."/>
            <person name="Zheng C.-J."/>
            <person name="Schuster L."/>
            <person name="Cowan T.M."/>
            <person name="Smanski M.J."/>
            <person name="Chevrette M.G."/>
            <person name="De Carvalho L.P.S."/>
            <person name="Shen B."/>
        </authorList>
    </citation>
    <scope>NUCLEOTIDE SEQUENCE [LARGE SCALE GENOMIC DNA]</scope>
    <source>
        <strain evidence="9 10">NPDC021253</strain>
    </source>
</reference>
<sequence>MIYRAGQRLLPQQVRAASFDSRRRGLDPDQVYDFLQQVADELDCLGQELTTAGTEAEHIRQAVRQWQSRHSGCRVSRPPRSSNRRWPR</sequence>
<keyword evidence="3" id="KW-0963">Cytoplasm</keyword>
<evidence type="ECO:0000256" key="4">
    <source>
        <dbReference type="ARBA" id="ARBA00022618"/>
    </source>
</evidence>
<comment type="subcellular location">
    <subcellularLocation>
        <location evidence="1">Cytoplasm</location>
    </subcellularLocation>
</comment>
<keyword evidence="10" id="KW-1185">Reference proteome</keyword>
<keyword evidence="6" id="KW-0131">Cell cycle</keyword>
<dbReference type="Pfam" id="PF05103">
    <property type="entry name" value="DivIVA"/>
    <property type="match status" value="1"/>
</dbReference>